<gene>
    <name evidence="8" type="ORF">EDB92DRAFT_1830536</name>
</gene>
<dbReference type="Pfam" id="PF22725">
    <property type="entry name" value="GFO_IDH_MocA_C3"/>
    <property type="match status" value="1"/>
</dbReference>
<dbReference type="InterPro" id="IPR055170">
    <property type="entry name" value="GFO_IDH_MocA-like_dom"/>
</dbReference>
<evidence type="ECO:0000256" key="1">
    <source>
        <dbReference type="ARBA" id="ARBA00010928"/>
    </source>
</evidence>
<evidence type="ECO:0000259" key="6">
    <source>
        <dbReference type="Pfam" id="PF01408"/>
    </source>
</evidence>
<proteinExistence type="inferred from homology"/>
<protein>
    <recommendedName>
        <fullName evidence="3">D-xylose 1-dehydrogenase (NADP(+), D-xylono-1,5-lactone-forming)</fullName>
        <ecNumber evidence="3">1.1.1.179</ecNumber>
    </recommendedName>
    <alternativeName>
        <fullName evidence="4">D-xylose-NADP dehydrogenase</fullName>
    </alternativeName>
</protein>
<dbReference type="Gene3D" id="3.40.50.720">
    <property type="entry name" value="NAD(P)-binding Rossmann-like Domain"/>
    <property type="match status" value="1"/>
</dbReference>
<accession>A0AAD4LTS8</accession>
<reference evidence="8" key="1">
    <citation type="submission" date="2022-01" db="EMBL/GenBank/DDBJ databases">
        <title>Comparative genomics reveals a dynamic genome evolution in the ectomycorrhizal milk-cap (Lactarius) mushrooms.</title>
        <authorList>
            <consortium name="DOE Joint Genome Institute"/>
            <person name="Lebreton A."/>
            <person name="Tang N."/>
            <person name="Kuo A."/>
            <person name="LaButti K."/>
            <person name="Drula E."/>
            <person name="Barry K."/>
            <person name="Clum A."/>
            <person name="Lipzen A."/>
            <person name="Mousain D."/>
            <person name="Ng V."/>
            <person name="Wang R."/>
            <person name="Wang X."/>
            <person name="Dai Y."/>
            <person name="Henrissat B."/>
            <person name="Grigoriev I.V."/>
            <person name="Guerin-Laguette A."/>
            <person name="Yu F."/>
            <person name="Martin F.M."/>
        </authorList>
    </citation>
    <scope>NUCLEOTIDE SEQUENCE</scope>
    <source>
        <strain evidence="8">QP</strain>
    </source>
</reference>
<dbReference type="PANTHER" id="PTHR22604">
    <property type="entry name" value="OXIDOREDUCTASES"/>
    <property type="match status" value="1"/>
</dbReference>
<evidence type="ECO:0000313" key="9">
    <source>
        <dbReference type="Proteomes" id="UP001201163"/>
    </source>
</evidence>
<feature type="domain" description="Gfo/Idh/MocA-like oxidoreductase N-terminal" evidence="6">
    <location>
        <begin position="10"/>
        <end position="139"/>
    </location>
</feature>
<keyword evidence="2" id="KW-0560">Oxidoreductase</keyword>
<evidence type="ECO:0000256" key="4">
    <source>
        <dbReference type="ARBA" id="ARBA00042988"/>
    </source>
</evidence>
<dbReference type="GO" id="GO:0000166">
    <property type="term" value="F:nucleotide binding"/>
    <property type="evidence" value="ECO:0007669"/>
    <property type="project" value="InterPro"/>
</dbReference>
<evidence type="ECO:0000256" key="2">
    <source>
        <dbReference type="ARBA" id="ARBA00023002"/>
    </source>
</evidence>
<dbReference type="Pfam" id="PF01408">
    <property type="entry name" value="GFO_IDH_MocA"/>
    <property type="match status" value="1"/>
</dbReference>
<dbReference type="EC" id="1.1.1.179" evidence="3"/>
<comment type="caution">
    <text evidence="8">The sequence shown here is derived from an EMBL/GenBank/DDBJ whole genome shotgun (WGS) entry which is preliminary data.</text>
</comment>
<dbReference type="InterPro" id="IPR036291">
    <property type="entry name" value="NAD(P)-bd_dom_sf"/>
</dbReference>
<evidence type="ECO:0000256" key="3">
    <source>
        <dbReference type="ARBA" id="ARBA00038984"/>
    </source>
</evidence>
<evidence type="ECO:0000259" key="7">
    <source>
        <dbReference type="Pfam" id="PF22725"/>
    </source>
</evidence>
<keyword evidence="9" id="KW-1185">Reference proteome</keyword>
<sequence>MTTQQPLLVFRWGIISTGEISKAFVKDILLDPKTRGVQDVVHKVAAVGSRNIESAISFVGKLIDTDERTKVYGNYSGVYNDPDVDVVYIGTPHTFHYQNAVDAIKAGKHVLVEKPATTNAAEFRSLVDLAAKHGVFLMEAMWTRFQPIALAVKRVIDEGRIGAPVLVHADLSGDFDIENLPLTHRILDPNLGGGAILDLGPYPLVWAIIALYEHPANRRLKPMVSSSMIKTPLTGVDRSTCFTLNFPELAAQAQLSCNINVPSQSISATLRFRNGNILIPEPLYRPKSFTVQYFDRPSSGKVQREETTHFEVLGGGWHFQADEVARCVRDGKPESSVWGHDKTLLEMEIFDEVRHQGGYRLPEEAI</sequence>
<name>A0AAD4LTS8_9AGAM</name>
<dbReference type="PANTHER" id="PTHR22604:SF105">
    <property type="entry name" value="TRANS-1,2-DIHYDROBENZENE-1,2-DIOL DEHYDROGENASE"/>
    <property type="match status" value="1"/>
</dbReference>
<dbReference type="InterPro" id="IPR000683">
    <property type="entry name" value="Gfo/Idh/MocA-like_OxRdtase_N"/>
</dbReference>
<dbReference type="SUPFAM" id="SSF51735">
    <property type="entry name" value="NAD(P)-binding Rossmann-fold domains"/>
    <property type="match status" value="1"/>
</dbReference>
<dbReference type="GO" id="GO:0047837">
    <property type="term" value="F:D-xylose 1-dehydrogenase (NADP+) activity"/>
    <property type="evidence" value="ECO:0007669"/>
    <property type="project" value="UniProtKB-EC"/>
</dbReference>
<evidence type="ECO:0000256" key="5">
    <source>
        <dbReference type="ARBA" id="ARBA00049233"/>
    </source>
</evidence>
<evidence type="ECO:0000313" key="8">
    <source>
        <dbReference type="EMBL" id="KAH9000311.1"/>
    </source>
</evidence>
<dbReference type="EMBL" id="JAKELL010000002">
    <property type="protein sequence ID" value="KAH9000311.1"/>
    <property type="molecule type" value="Genomic_DNA"/>
</dbReference>
<dbReference type="AlphaFoldDB" id="A0AAD4LTS8"/>
<comment type="catalytic activity">
    <reaction evidence="5">
        <text>D-xylose + NADP(+) = D-xylono-1,5-lactone + NADPH + H(+)</text>
        <dbReference type="Rhea" id="RHEA:22000"/>
        <dbReference type="ChEBI" id="CHEBI:15378"/>
        <dbReference type="ChEBI" id="CHEBI:15867"/>
        <dbReference type="ChEBI" id="CHEBI:53455"/>
        <dbReference type="ChEBI" id="CHEBI:57783"/>
        <dbReference type="ChEBI" id="CHEBI:58349"/>
        <dbReference type="EC" id="1.1.1.179"/>
    </reaction>
</comment>
<dbReference type="InterPro" id="IPR050984">
    <property type="entry name" value="Gfo/Idh/MocA_domain"/>
</dbReference>
<dbReference type="SUPFAM" id="SSF55347">
    <property type="entry name" value="Glyceraldehyde-3-phosphate dehydrogenase-like, C-terminal domain"/>
    <property type="match status" value="1"/>
</dbReference>
<dbReference type="Gene3D" id="3.30.360.10">
    <property type="entry name" value="Dihydrodipicolinate Reductase, domain 2"/>
    <property type="match status" value="1"/>
</dbReference>
<dbReference type="Proteomes" id="UP001201163">
    <property type="component" value="Unassembled WGS sequence"/>
</dbReference>
<comment type="similarity">
    <text evidence="1">Belongs to the Gfo/Idh/MocA family.</text>
</comment>
<organism evidence="8 9">
    <name type="scientific">Lactarius akahatsu</name>
    <dbReference type="NCBI Taxonomy" id="416441"/>
    <lineage>
        <taxon>Eukaryota</taxon>
        <taxon>Fungi</taxon>
        <taxon>Dikarya</taxon>
        <taxon>Basidiomycota</taxon>
        <taxon>Agaricomycotina</taxon>
        <taxon>Agaricomycetes</taxon>
        <taxon>Russulales</taxon>
        <taxon>Russulaceae</taxon>
        <taxon>Lactarius</taxon>
    </lineage>
</organism>
<feature type="domain" description="GFO/IDH/MocA-like oxidoreductase" evidence="7">
    <location>
        <begin position="151"/>
        <end position="272"/>
    </location>
</feature>